<accession>A0AAN9SK69</accession>
<name>A0AAN9SK69_PSOTE</name>
<reference evidence="2 3" key="1">
    <citation type="submission" date="2024-01" db="EMBL/GenBank/DDBJ databases">
        <title>The genomes of 5 underutilized Papilionoideae crops provide insights into root nodulation and disease resistanc.</title>
        <authorList>
            <person name="Jiang F."/>
        </authorList>
    </citation>
    <scope>NUCLEOTIDE SEQUENCE [LARGE SCALE GENOMIC DNA]</scope>
    <source>
        <strain evidence="2">DUOXIRENSHENG_FW03</strain>
        <tissue evidence="2">Leaves</tissue>
    </source>
</reference>
<evidence type="ECO:0000256" key="1">
    <source>
        <dbReference type="SAM" id="MobiDB-lite"/>
    </source>
</evidence>
<dbReference type="EMBL" id="JAYMYS010000004">
    <property type="protein sequence ID" value="KAK7397446.1"/>
    <property type="molecule type" value="Genomic_DNA"/>
</dbReference>
<feature type="region of interest" description="Disordered" evidence="1">
    <location>
        <begin position="40"/>
        <end position="61"/>
    </location>
</feature>
<keyword evidence="3" id="KW-1185">Reference proteome</keyword>
<evidence type="ECO:0000313" key="3">
    <source>
        <dbReference type="Proteomes" id="UP001386955"/>
    </source>
</evidence>
<proteinExistence type="predicted"/>
<organism evidence="2 3">
    <name type="scientific">Psophocarpus tetragonolobus</name>
    <name type="common">Winged bean</name>
    <name type="synonym">Dolichos tetragonolobus</name>
    <dbReference type="NCBI Taxonomy" id="3891"/>
    <lineage>
        <taxon>Eukaryota</taxon>
        <taxon>Viridiplantae</taxon>
        <taxon>Streptophyta</taxon>
        <taxon>Embryophyta</taxon>
        <taxon>Tracheophyta</taxon>
        <taxon>Spermatophyta</taxon>
        <taxon>Magnoliopsida</taxon>
        <taxon>eudicotyledons</taxon>
        <taxon>Gunneridae</taxon>
        <taxon>Pentapetalae</taxon>
        <taxon>rosids</taxon>
        <taxon>fabids</taxon>
        <taxon>Fabales</taxon>
        <taxon>Fabaceae</taxon>
        <taxon>Papilionoideae</taxon>
        <taxon>50 kb inversion clade</taxon>
        <taxon>NPAAA clade</taxon>
        <taxon>indigoferoid/millettioid clade</taxon>
        <taxon>Phaseoleae</taxon>
        <taxon>Psophocarpus</taxon>
    </lineage>
</organism>
<dbReference type="AlphaFoldDB" id="A0AAN9SK69"/>
<sequence>MMANEFGLRRINYSRAEQRIQRRKRGARLGSSVTSIPLFSPIPKGASKQKKQKLASVTEEKPSLHNWEAKRRKQLLPSLLLTSLSTLNGTSGRYFSPRNRCGRWRSVHATLEAMCWAFGGCSS</sequence>
<comment type="caution">
    <text evidence="2">The sequence shown here is derived from an EMBL/GenBank/DDBJ whole genome shotgun (WGS) entry which is preliminary data.</text>
</comment>
<evidence type="ECO:0000313" key="2">
    <source>
        <dbReference type="EMBL" id="KAK7397446.1"/>
    </source>
</evidence>
<protein>
    <submittedName>
        <fullName evidence="2">Uncharacterized protein</fullName>
    </submittedName>
</protein>
<gene>
    <name evidence="2" type="ORF">VNO78_18618</name>
</gene>
<dbReference type="Proteomes" id="UP001386955">
    <property type="component" value="Unassembled WGS sequence"/>
</dbReference>